<organism evidence="2 3">
    <name type="scientific">Cyanidiococcus yangmingshanensis</name>
    <dbReference type="NCBI Taxonomy" id="2690220"/>
    <lineage>
        <taxon>Eukaryota</taxon>
        <taxon>Rhodophyta</taxon>
        <taxon>Bangiophyceae</taxon>
        <taxon>Cyanidiales</taxon>
        <taxon>Cyanidiaceae</taxon>
        <taxon>Cyanidiococcus</taxon>
    </lineage>
</organism>
<feature type="region of interest" description="Disordered" evidence="1">
    <location>
        <begin position="499"/>
        <end position="535"/>
    </location>
</feature>
<evidence type="ECO:0000313" key="3">
    <source>
        <dbReference type="Proteomes" id="UP000530660"/>
    </source>
</evidence>
<accession>A0A7J7IMX0</accession>
<reference evidence="2 3" key="1">
    <citation type="journal article" date="2020" name="J. Phycol.">
        <title>Comparative genome analysis reveals Cyanidiococcus gen. nov., a new extremophilic red algal genus sister to Cyanidioschyzon (Cyanidioschyzonaceae, Rhodophyta).</title>
        <authorList>
            <person name="Liu S.-L."/>
            <person name="Chiang Y.-R."/>
            <person name="Yoon H.S."/>
            <person name="Fu H.-Y."/>
        </authorList>
    </citation>
    <scope>NUCLEOTIDE SEQUENCE [LARGE SCALE GENOMIC DNA]</scope>
    <source>
        <strain evidence="2 3">THAL066</strain>
    </source>
</reference>
<keyword evidence="3" id="KW-1185">Reference proteome</keyword>
<name>A0A7J7IMX0_9RHOD</name>
<evidence type="ECO:0000256" key="1">
    <source>
        <dbReference type="SAM" id="MobiDB-lite"/>
    </source>
</evidence>
<proteinExistence type="predicted"/>
<protein>
    <submittedName>
        <fullName evidence="2">Uncharacterized protein</fullName>
    </submittedName>
</protein>
<dbReference type="AlphaFoldDB" id="A0A7J7IMX0"/>
<dbReference type="OrthoDB" id="10520233at2759"/>
<dbReference type="Proteomes" id="UP000530660">
    <property type="component" value="Unassembled WGS sequence"/>
</dbReference>
<feature type="compositionally biased region" description="Pro residues" evidence="1">
    <location>
        <begin position="526"/>
        <end position="535"/>
    </location>
</feature>
<evidence type="ECO:0000313" key="2">
    <source>
        <dbReference type="EMBL" id="KAF6003897.1"/>
    </source>
</evidence>
<sequence length="535" mass="58293">MENGIRVRFPTPFHVRMFASVVSCLSRCQTACLRQRAGDTTASESFHSDGLWFSTDATCLTVAIHAIGCAASVAFRRDFFPRECGGRLEALPGRVLSIAIEPVYWWPIIRAAGSTSAALGIGRKGGVASTLATTPAPATASGVPVEQLEVRVDVAASDVVLDAVASASSLVARQARGPAGFHDARHWRFQYRFRAPMHLHEQIRDELPTRESYSCRLRFAPRVFLDALSNMHRQIAQVTFHFEPHQLRLSSAQTIRNGPAVDRCASHYRDRSHARAAALHTQVKIDGSALDIYEGFPEVFQSPGDDRYADSSRLRAAVCTQDPASMRAMTVPMRPFKAWLELGARLDSAVWMLYEPGGALLLRLDLTHSQAMMAQTDGTTTHQVTPADAWSTLDPARAENTQPWLSAEMRLVVRGDLHRGNASFPHDQLQDATWLAAQDGRQDEAVDFHRSARHIAQGSVLATAHPALWTGGGTAFAHPLSDEFPGDSGCLSAWTPTAQGLESSNRCPEESDAETSMDSADSVGGTPPPMTMMPV</sequence>
<comment type="caution">
    <text evidence="2">The sequence shown here is derived from an EMBL/GenBank/DDBJ whole genome shotgun (WGS) entry which is preliminary data.</text>
</comment>
<gene>
    <name evidence="2" type="ORF">F1559_003481</name>
</gene>
<dbReference type="EMBL" id="VWRR01000005">
    <property type="protein sequence ID" value="KAF6003897.1"/>
    <property type="molecule type" value="Genomic_DNA"/>
</dbReference>